<dbReference type="Gene3D" id="3.40.630.30">
    <property type="match status" value="1"/>
</dbReference>
<feature type="region of interest" description="Disordered" evidence="1">
    <location>
        <begin position="374"/>
        <end position="395"/>
    </location>
</feature>
<feature type="region of interest" description="Disordered" evidence="1">
    <location>
        <begin position="1"/>
        <end position="20"/>
    </location>
</feature>
<reference evidence="3 4" key="1">
    <citation type="submission" date="2018-09" db="EMBL/GenBank/DDBJ databases">
        <title>Rhizobium sp. MAE2-X.</title>
        <authorList>
            <person name="Lee Y."/>
            <person name="Jeon C.O."/>
        </authorList>
    </citation>
    <scope>NUCLEOTIDE SEQUENCE [LARGE SCALE GENOMIC DNA]</scope>
    <source>
        <strain evidence="3 4">MAE2-X</strain>
    </source>
</reference>
<name>A0ABX7EQN2_9HYPH</name>
<dbReference type="Pfam" id="PF13480">
    <property type="entry name" value="Acetyltransf_6"/>
    <property type="match status" value="1"/>
</dbReference>
<evidence type="ECO:0000256" key="1">
    <source>
        <dbReference type="SAM" id="MobiDB-lite"/>
    </source>
</evidence>
<protein>
    <submittedName>
        <fullName evidence="3">GNAT family N-acetyltransferase</fullName>
    </submittedName>
</protein>
<feature type="domain" description="BioF2-like acetyltransferase" evidence="2">
    <location>
        <begin position="197"/>
        <end position="338"/>
    </location>
</feature>
<keyword evidence="4" id="KW-1185">Reference proteome</keyword>
<accession>A0ABX7EQN2</accession>
<organism evidence="3 4">
    <name type="scientific">Rhizobium rosettiformans</name>
    <dbReference type="NCBI Taxonomy" id="1368430"/>
    <lineage>
        <taxon>Bacteria</taxon>
        <taxon>Pseudomonadati</taxon>
        <taxon>Pseudomonadota</taxon>
        <taxon>Alphaproteobacteria</taxon>
        <taxon>Hyphomicrobiales</taxon>
        <taxon>Rhizobiaceae</taxon>
        <taxon>Rhizobium/Agrobacterium group</taxon>
        <taxon>Rhizobium</taxon>
    </lineage>
</organism>
<evidence type="ECO:0000259" key="2">
    <source>
        <dbReference type="Pfam" id="PF13480"/>
    </source>
</evidence>
<dbReference type="EMBL" id="CP032405">
    <property type="protein sequence ID" value="QRF50652.1"/>
    <property type="molecule type" value="Genomic_DNA"/>
</dbReference>
<evidence type="ECO:0000313" key="4">
    <source>
        <dbReference type="Proteomes" id="UP000596351"/>
    </source>
</evidence>
<dbReference type="InterPro" id="IPR038740">
    <property type="entry name" value="BioF2-like_GNAT_dom"/>
</dbReference>
<sequence length="395" mass="43074">MDRSMVIASSPRSTEKGHAETGAATAYVVEAVTEAFFQSADYAALHARSKATAFQHPLWLQALHKHLAPSRGAQGVTLVGRPGPGEPPCFVLPMITRKLSGVTILESADLGVSDYAAPVVDSVWWERQHDHNAVRACVAAALPSHDILRVKPIRDEHLALWQAFVPGSTKTLGFSAHASALLAPVEHWREEALTDSFARYLARKRKRFFKTEGAKFVVVHGEHAIARAMERLAQLREGRFEQDVIAAPAARAFYSAVAQSGAQAGFARIYALELGGDAIGYTFCLSFGGRLHYLLIGCDYQTHGRHSPGLLLYDGMIGDWIEAGGEIFDFTIGDEPFKADFGTVATPLHVLTHTPTVRGAIALTAMRWRERWREASAATTTTPFARRQTSGEDSG</sequence>
<evidence type="ECO:0000313" key="3">
    <source>
        <dbReference type="EMBL" id="QRF50652.1"/>
    </source>
</evidence>
<dbReference type="Proteomes" id="UP000596351">
    <property type="component" value="Chromosome"/>
</dbReference>
<dbReference type="InterPro" id="IPR016181">
    <property type="entry name" value="Acyl_CoA_acyltransferase"/>
</dbReference>
<gene>
    <name evidence="3" type="ORF">D4A92_03915</name>
</gene>
<dbReference type="SUPFAM" id="SSF55729">
    <property type="entry name" value="Acyl-CoA N-acyltransferases (Nat)"/>
    <property type="match status" value="1"/>
</dbReference>
<proteinExistence type="predicted"/>